<dbReference type="PANTHER" id="PTHR30405:SF26">
    <property type="entry name" value="TRANSPOSASE, PROBABLY IS605-TNPB FAMILY"/>
    <property type="match status" value="1"/>
</dbReference>
<dbReference type="EMBL" id="KE356561">
    <property type="protein sequence ID" value="ERG96785.1"/>
    <property type="molecule type" value="Genomic_DNA"/>
</dbReference>
<dbReference type="PANTHER" id="PTHR30405">
    <property type="entry name" value="TRANSPOSASE"/>
    <property type="match status" value="1"/>
</dbReference>
<dbReference type="HOGENOM" id="CLU_032903_3_6_2"/>
<dbReference type="Proteomes" id="UP000030710">
    <property type="component" value="Unassembled WGS sequence"/>
</dbReference>
<gene>
    <name evidence="3" type="ORF">J07HQW2_03269</name>
</gene>
<dbReference type="Pfam" id="PF07282">
    <property type="entry name" value="Cas12f1-like_TNB"/>
    <property type="match status" value="1"/>
</dbReference>
<dbReference type="InterPro" id="IPR010095">
    <property type="entry name" value="Cas12f1-like_TNB"/>
</dbReference>
<dbReference type="NCBIfam" id="TIGR01766">
    <property type="entry name" value="IS200/IS605 family accessory protein TnpB-like domain"/>
    <property type="match status" value="1"/>
</dbReference>
<organism evidence="3 4">
    <name type="scientific">Haloquadratum walsbyi J07HQW2</name>
    <dbReference type="NCBI Taxonomy" id="1238425"/>
    <lineage>
        <taxon>Archaea</taxon>
        <taxon>Methanobacteriati</taxon>
        <taxon>Methanobacteriota</taxon>
        <taxon>Stenosarchaea group</taxon>
        <taxon>Halobacteria</taxon>
        <taxon>Halobacteriales</taxon>
        <taxon>Haloferacaceae</taxon>
        <taxon>Haloquadratum</taxon>
    </lineage>
</organism>
<dbReference type="STRING" id="1238425.J07HQW2_03269"/>
<proteinExistence type="predicted"/>
<sequence length="127" mass="14534">MGNKETRRIQDLNHTLSRRLITFAEQFEDPVMKVEDLEDIRENSSWSGVHSWQFVQLQQFIMYKAERAGIRVEKIDPFNTSQQCSACGSMGTRDGDQFSCSECGRERHSDLNASENIAQREGEPCTG</sequence>
<reference evidence="3 4" key="1">
    <citation type="journal article" date="2013" name="PLoS ONE">
        <title>Assembly-driven community genomics of a hypersaline microbial ecosystem.</title>
        <authorList>
            <person name="Podell S."/>
            <person name="Ugalde J.A."/>
            <person name="Narasingarao P."/>
            <person name="Banfield J.F."/>
            <person name="Heidelberg K.B."/>
            <person name="Allen E.E."/>
        </authorList>
    </citation>
    <scope>NUCLEOTIDE SEQUENCE [LARGE SCALE GENOMIC DNA]</scope>
    <source>
        <strain evidence="4">J07HQW2</strain>
    </source>
</reference>
<accession>U1NHX5</accession>
<dbReference type="InterPro" id="IPR051399">
    <property type="entry name" value="RNA-guided_DNA_endo/Transpos"/>
</dbReference>
<dbReference type="AlphaFoldDB" id="U1NHX5"/>
<keyword evidence="1" id="KW-0238">DNA-binding</keyword>
<evidence type="ECO:0000256" key="1">
    <source>
        <dbReference type="ARBA" id="ARBA00023125"/>
    </source>
</evidence>
<dbReference type="eggNOG" id="arCOG00679">
    <property type="taxonomic scope" value="Archaea"/>
</dbReference>
<evidence type="ECO:0000259" key="2">
    <source>
        <dbReference type="Pfam" id="PF07282"/>
    </source>
</evidence>
<evidence type="ECO:0000313" key="3">
    <source>
        <dbReference type="EMBL" id="ERG96785.1"/>
    </source>
</evidence>
<feature type="domain" description="Cas12f1-like TNB" evidence="2">
    <location>
        <begin position="54"/>
        <end position="117"/>
    </location>
</feature>
<name>U1NHX5_9EURY</name>
<dbReference type="GO" id="GO:0003677">
    <property type="term" value="F:DNA binding"/>
    <property type="evidence" value="ECO:0007669"/>
    <property type="project" value="UniProtKB-KW"/>
</dbReference>
<evidence type="ECO:0000313" key="4">
    <source>
        <dbReference type="Proteomes" id="UP000030710"/>
    </source>
</evidence>
<dbReference type="NCBIfam" id="NF040570">
    <property type="entry name" value="guided_TnpB"/>
    <property type="match status" value="1"/>
</dbReference>
<protein>
    <submittedName>
        <fullName evidence="3">Transposase, IS605 OrfB family, central region</fullName>
    </submittedName>
</protein>